<dbReference type="GO" id="GO:0005886">
    <property type="term" value="C:plasma membrane"/>
    <property type="evidence" value="ECO:0007669"/>
    <property type="project" value="TreeGrafter"/>
</dbReference>
<keyword evidence="2 6" id="KW-0812">Transmembrane</keyword>
<dbReference type="OrthoDB" id="448280at2759"/>
<keyword evidence="3 6" id="KW-1133">Transmembrane helix</keyword>
<feature type="signal peptide" evidence="7">
    <location>
        <begin position="1"/>
        <end position="18"/>
    </location>
</feature>
<reference evidence="8 9" key="1">
    <citation type="journal article" date="2014" name="BMC Genomics">
        <title>Genome sequencing of four Aureobasidium pullulans varieties: biotechnological potential, stress tolerance, and description of new species.</title>
        <authorList>
            <person name="Gostin Ar C."/>
            <person name="Ohm R.A."/>
            <person name="Kogej T."/>
            <person name="Sonjak S."/>
            <person name="Turk M."/>
            <person name="Zajc J."/>
            <person name="Zalar P."/>
            <person name="Grube M."/>
            <person name="Sun H."/>
            <person name="Han J."/>
            <person name="Sharma A."/>
            <person name="Chiniquy J."/>
            <person name="Ngan C.Y."/>
            <person name="Lipzen A."/>
            <person name="Barry K."/>
            <person name="Grigoriev I.V."/>
            <person name="Gunde-Cimerman N."/>
        </authorList>
    </citation>
    <scope>NUCLEOTIDE SEQUENCE [LARGE SCALE GENOMIC DNA]</scope>
    <source>
        <strain evidence="8 9">EXF-2481</strain>
    </source>
</reference>
<dbReference type="AlphaFoldDB" id="A0A074YKB4"/>
<gene>
    <name evidence="8" type="ORF">AUEXF2481DRAFT_2217</name>
</gene>
<feature type="compositionally biased region" description="Low complexity" evidence="5">
    <location>
        <begin position="152"/>
        <end position="164"/>
    </location>
</feature>
<evidence type="ECO:0000256" key="4">
    <source>
        <dbReference type="ARBA" id="ARBA00023136"/>
    </source>
</evidence>
<dbReference type="RefSeq" id="XP_013346619.1">
    <property type="nucleotide sequence ID" value="XM_013491165.1"/>
</dbReference>
<protein>
    <recommendedName>
        <fullName evidence="10">Zip-domain-containing protein</fullName>
    </recommendedName>
</protein>
<dbReference type="HOGENOM" id="CLU_027089_5_0_1"/>
<dbReference type="STRING" id="1043005.A0A074YKB4"/>
<dbReference type="GeneID" id="25362622"/>
<evidence type="ECO:0000256" key="5">
    <source>
        <dbReference type="SAM" id="MobiDB-lite"/>
    </source>
</evidence>
<dbReference type="Pfam" id="PF02535">
    <property type="entry name" value="Zip"/>
    <property type="match status" value="1"/>
</dbReference>
<proteinExistence type="predicted"/>
<accession>A0A074YKB4</accession>
<evidence type="ECO:0008006" key="10">
    <source>
        <dbReference type="Google" id="ProtNLM"/>
    </source>
</evidence>
<evidence type="ECO:0000313" key="9">
    <source>
        <dbReference type="Proteomes" id="UP000030641"/>
    </source>
</evidence>
<dbReference type="InParanoid" id="A0A074YKB4"/>
<evidence type="ECO:0000256" key="6">
    <source>
        <dbReference type="SAM" id="Phobius"/>
    </source>
</evidence>
<dbReference type="OMA" id="QYTGCHS"/>
<feature type="transmembrane region" description="Helical" evidence="6">
    <location>
        <begin position="498"/>
        <end position="518"/>
    </location>
</feature>
<keyword evidence="9" id="KW-1185">Reference proteome</keyword>
<dbReference type="Proteomes" id="UP000030641">
    <property type="component" value="Unassembled WGS sequence"/>
</dbReference>
<dbReference type="EMBL" id="KL584752">
    <property type="protein sequence ID" value="KEQ98253.1"/>
    <property type="molecule type" value="Genomic_DNA"/>
</dbReference>
<feature type="transmembrane region" description="Helical" evidence="6">
    <location>
        <begin position="362"/>
        <end position="381"/>
    </location>
</feature>
<feature type="transmembrane region" description="Helical" evidence="6">
    <location>
        <begin position="323"/>
        <end position="342"/>
    </location>
</feature>
<feature type="transmembrane region" description="Helical" evidence="6">
    <location>
        <begin position="530"/>
        <end position="549"/>
    </location>
</feature>
<dbReference type="PANTHER" id="PTHR11040:SF44">
    <property type="entry name" value="PROTEIN ZNTC-RELATED"/>
    <property type="match status" value="1"/>
</dbReference>
<evidence type="ECO:0000256" key="1">
    <source>
        <dbReference type="ARBA" id="ARBA00004141"/>
    </source>
</evidence>
<dbReference type="PANTHER" id="PTHR11040">
    <property type="entry name" value="ZINC/IRON TRANSPORTER"/>
    <property type="match status" value="1"/>
</dbReference>
<comment type="subcellular location">
    <subcellularLocation>
        <location evidence="1">Membrane</location>
        <topology evidence="1">Multi-pass membrane protein</topology>
    </subcellularLocation>
</comment>
<evidence type="ECO:0000256" key="3">
    <source>
        <dbReference type="ARBA" id="ARBA00022989"/>
    </source>
</evidence>
<dbReference type="GO" id="GO:0005385">
    <property type="term" value="F:zinc ion transmembrane transporter activity"/>
    <property type="evidence" value="ECO:0007669"/>
    <property type="project" value="TreeGrafter"/>
</dbReference>
<keyword evidence="7" id="KW-0732">Signal</keyword>
<sequence length="591" mass="61546">MHTSLVLLALLGDALVQAQSLRTFSLTACTTQSGVVNCLRDGTTVPWTTLSSTATAAPSTTVDPSTTQAEVSAVPTAITGCHMHGDTQFCFAGAAEYEVLTTATATAELPSEYTGCHAHDTDLFCLGPQGEEVEVIAEGASHSDGSHEEHASGTSSPTVTSAVATGAAQASQVTALTQCHMHETEQFCMGPSATEYLMKVPATATQDLPTQYTGCHAHGAQLFCMSPSGGEVLAQAQTADGEEAAGEISADGVSCHFHAGVEHCVDANGNTVEGTCEAVDRDYNIPLRIGLVFAILATASIGVFGPIFLSLGRFKGGGMAMSIVKQFGTGVIISTALVHLFTHAELMFANHCLGGLKYEATTAAIVMAGIVISFVPEYIGARVFLWRVSKQTGEIPASPTPDQSHDSKGAVNNDAPVGHHLIHSGDAHAQSPALQKLKVNIMEAGIIFHSLLIGLTLVVAGDSGFITLFIVIIFHQMFEGLALGSRISDLEIRMAEKIIMATAFALVTPIGMAIGIGVLNQFNGNDPSTIIAIGTLDALSAGILLYVGLVEMLAHDWMHGELSRAPLKQVVPAAVSLVAGLVLMSVLGKWA</sequence>
<name>A0A074YKB4_AURSE</name>
<evidence type="ECO:0000313" key="8">
    <source>
        <dbReference type="EMBL" id="KEQ98253.1"/>
    </source>
</evidence>
<dbReference type="InterPro" id="IPR003689">
    <property type="entry name" value="ZIP"/>
</dbReference>
<evidence type="ECO:0000256" key="2">
    <source>
        <dbReference type="ARBA" id="ARBA00022692"/>
    </source>
</evidence>
<feature type="region of interest" description="Disordered" evidence="5">
    <location>
        <begin position="140"/>
        <end position="164"/>
    </location>
</feature>
<evidence type="ECO:0000256" key="7">
    <source>
        <dbReference type="SAM" id="SignalP"/>
    </source>
</evidence>
<keyword evidence="4 6" id="KW-0472">Membrane</keyword>
<organism evidence="8 9">
    <name type="scientific">Aureobasidium subglaciale (strain EXF-2481)</name>
    <name type="common">Aureobasidium pullulans var. subglaciale</name>
    <dbReference type="NCBI Taxonomy" id="1043005"/>
    <lineage>
        <taxon>Eukaryota</taxon>
        <taxon>Fungi</taxon>
        <taxon>Dikarya</taxon>
        <taxon>Ascomycota</taxon>
        <taxon>Pezizomycotina</taxon>
        <taxon>Dothideomycetes</taxon>
        <taxon>Dothideomycetidae</taxon>
        <taxon>Dothideales</taxon>
        <taxon>Saccotheciaceae</taxon>
        <taxon>Aureobasidium</taxon>
    </lineage>
</organism>
<feature type="transmembrane region" description="Helical" evidence="6">
    <location>
        <begin position="569"/>
        <end position="588"/>
    </location>
</feature>
<feature type="transmembrane region" description="Helical" evidence="6">
    <location>
        <begin position="289"/>
        <end position="311"/>
    </location>
</feature>
<feature type="chain" id="PRO_5001703388" description="Zip-domain-containing protein" evidence="7">
    <location>
        <begin position="19"/>
        <end position="591"/>
    </location>
</feature>
<feature type="transmembrane region" description="Helical" evidence="6">
    <location>
        <begin position="446"/>
        <end position="478"/>
    </location>
</feature>